<evidence type="ECO:0000256" key="3">
    <source>
        <dbReference type="ARBA" id="ARBA00012918"/>
    </source>
</evidence>
<evidence type="ECO:0000256" key="4">
    <source>
        <dbReference type="ARBA" id="ARBA00022801"/>
    </source>
</evidence>
<dbReference type="PANTHER" id="PTHR12544">
    <property type="entry name" value="GLUTAMINASE"/>
    <property type="match status" value="1"/>
</dbReference>
<feature type="region of interest" description="Disordered" evidence="6">
    <location>
        <begin position="623"/>
        <end position="643"/>
    </location>
</feature>
<dbReference type="PANTHER" id="PTHR12544:SF29">
    <property type="entry name" value="GLUTAMINASE"/>
    <property type="match status" value="1"/>
</dbReference>
<feature type="region of interest" description="Disordered" evidence="6">
    <location>
        <begin position="560"/>
        <end position="598"/>
    </location>
</feature>
<feature type="compositionally biased region" description="Basic residues" evidence="6">
    <location>
        <begin position="151"/>
        <end position="160"/>
    </location>
</feature>
<accession>A0ABP0FQS9</accession>
<dbReference type="Gene3D" id="3.40.710.10">
    <property type="entry name" value="DD-peptidase/beta-lactamase superfamily"/>
    <property type="match status" value="1"/>
</dbReference>
<dbReference type="Proteomes" id="UP001642483">
    <property type="component" value="Unassembled WGS sequence"/>
</dbReference>
<dbReference type="EMBL" id="CAWYQH010000090">
    <property type="protein sequence ID" value="CAK8682014.1"/>
    <property type="molecule type" value="Genomic_DNA"/>
</dbReference>
<evidence type="ECO:0000256" key="6">
    <source>
        <dbReference type="SAM" id="MobiDB-lite"/>
    </source>
</evidence>
<dbReference type="Pfam" id="PF04960">
    <property type="entry name" value="Glutaminase"/>
    <property type="match status" value="1"/>
</dbReference>
<feature type="region of interest" description="Disordered" evidence="6">
    <location>
        <begin position="347"/>
        <end position="370"/>
    </location>
</feature>
<comment type="caution">
    <text evidence="7">The sequence shown here is derived from an EMBL/GenBank/DDBJ whole genome shotgun (WGS) entry which is preliminary data.</text>
</comment>
<proteinExistence type="inferred from homology"/>
<evidence type="ECO:0000313" key="7">
    <source>
        <dbReference type="EMBL" id="CAK8682014.1"/>
    </source>
</evidence>
<protein>
    <recommendedName>
        <fullName evidence="3">glutaminase</fullName>
        <ecNumber evidence="3">3.5.1.2</ecNumber>
    </recommendedName>
</protein>
<reference evidence="7 8" key="1">
    <citation type="submission" date="2024-02" db="EMBL/GenBank/DDBJ databases">
        <authorList>
            <person name="Daric V."/>
            <person name="Darras S."/>
        </authorList>
    </citation>
    <scope>NUCLEOTIDE SEQUENCE [LARGE SCALE GENOMIC DNA]</scope>
</reference>
<feature type="region of interest" description="Disordered" evidence="6">
    <location>
        <begin position="498"/>
        <end position="526"/>
    </location>
</feature>
<comment type="subunit">
    <text evidence="2">Homotetramer.</text>
</comment>
<comment type="similarity">
    <text evidence="1">Belongs to the glutaminase family.</text>
</comment>
<evidence type="ECO:0000256" key="1">
    <source>
        <dbReference type="ARBA" id="ARBA00011076"/>
    </source>
</evidence>
<dbReference type="EC" id="3.5.1.2" evidence="3"/>
<feature type="compositionally biased region" description="Basic residues" evidence="6">
    <location>
        <begin position="58"/>
        <end position="68"/>
    </location>
</feature>
<organism evidence="7 8">
    <name type="scientific">Clavelina lepadiformis</name>
    <name type="common">Light-bulb sea squirt</name>
    <name type="synonym">Ascidia lepadiformis</name>
    <dbReference type="NCBI Taxonomy" id="159417"/>
    <lineage>
        <taxon>Eukaryota</taxon>
        <taxon>Metazoa</taxon>
        <taxon>Chordata</taxon>
        <taxon>Tunicata</taxon>
        <taxon>Ascidiacea</taxon>
        <taxon>Aplousobranchia</taxon>
        <taxon>Clavelinidae</taxon>
        <taxon>Clavelina</taxon>
    </lineage>
</organism>
<dbReference type="InterPro" id="IPR015868">
    <property type="entry name" value="Glutaminase"/>
</dbReference>
<sequence length="1078" mass="120806">MKSLDPPNGSGSCKKSPWRRKYQHVKVSSLLQAPQDACYEEINGCTDGKSLPGAQERGHKRVRNGRRKPANDVSEFFSPPTPPPPSFSSSALSLPVSLFKLNGESEKAEIGRDEEENEKSKEVNGMFEKYLFVDKDLIENGKEESKNRVLKEKRKKRSERRHTVTGTSSISVTEIESWISNVSKPPRTANCIKLSSHSQDDSELFLARPKIIRTRLAEKLPSFGWERSKNERAEEKKKDDMHRWFDEVKKKNSCSPAFDDELHYDVTRREQDISKDINSYSFAKDAASRITAFNAGDILTRGINNSLNCFLTPTSSDKGQVFGVMATEARKSWNGFDVTIEPEIQRRNSNGDLQITRHEDDFQKPQSLDEDYDAHLVRNRTRKPQKPSTQYDTFLDLSRLPIDDQDVGMDNGSFADQLTSSSDRGSSFDDDYGRYYDVDSDDCYEGYDLERGNCGFEENIDGIVQSVVGTTLDRIEEVEEPEEGITDAEDQVLETANRNFDNNGIAENENGGFSRENAEGDNNASKTAELHENGIAEYEDTAGAETDINMQEEETNVIENGEIPDANGAESTKLQNENDSDRASSSNDHSSMSSDDESDCFYDTISGVNKTTSLDRNLFRKTDTSNSEQLDRDKSDGDKKCADIRTNSSADKISNLRSGMKPLFRIAMSTVDATSRPGAKIRDVLDLIESKGIKLSDPRLKKMFRRIEEQAGGPESPLNFEVFSRVCEPSFKFVRGVLLSQLTIPGFNVFKMRMADIFESIQELLETQDDVVQDIDPSSDYSVVMRNLGRRKARTSMSVCTVDGQRCSYGDTETPHPLNACAQVFNYCLACRQNGIEAMTSSLGRKPKPSDVSEFSLRPDEKVWNPFTKLGSILTTTFLFRDVAVQSRLEPLQEFYASMTGHEPVCCDNLSYNYKRSYAHEEIGLAYFLSATQRMPCGAASDISDTIDLHFQSVSSAMTSDACAVAAATLANGGVCAITDETIFKETTVTHCLNVIRSSRDNSKPPSKQHQDIAVTWNDYGSLFLVVPGVLGLTCFVHCRSSDVMDKLATRLVESLNSNFNFSVYRSLKDRRNVIFRR</sequence>
<keyword evidence="8" id="KW-1185">Reference proteome</keyword>
<feature type="region of interest" description="Disordered" evidence="6">
    <location>
        <begin position="145"/>
        <end position="167"/>
    </location>
</feature>
<comment type="catalytic activity">
    <reaction evidence="5">
        <text>L-glutamine + H2O = L-glutamate + NH4(+)</text>
        <dbReference type="Rhea" id="RHEA:15889"/>
        <dbReference type="ChEBI" id="CHEBI:15377"/>
        <dbReference type="ChEBI" id="CHEBI:28938"/>
        <dbReference type="ChEBI" id="CHEBI:29985"/>
        <dbReference type="ChEBI" id="CHEBI:58359"/>
        <dbReference type="EC" id="3.5.1.2"/>
    </reaction>
</comment>
<evidence type="ECO:0000256" key="5">
    <source>
        <dbReference type="ARBA" id="ARBA00049534"/>
    </source>
</evidence>
<evidence type="ECO:0000313" key="8">
    <source>
        <dbReference type="Proteomes" id="UP001642483"/>
    </source>
</evidence>
<dbReference type="InterPro" id="IPR012338">
    <property type="entry name" value="Beta-lactam/transpept-like"/>
</dbReference>
<feature type="compositionally biased region" description="Low complexity" evidence="6">
    <location>
        <begin position="583"/>
        <end position="593"/>
    </location>
</feature>
<gene>
    <name evidence="7" type="ORF">CVLEPA_LOCUS12237</name>
</gene>
<dbReference type="SUPFAM" id="SSF56601">
    <property type="entry name" value="beta-lactamase/transpeptidase-like"/>
    <property type="match status" value="1"/>
</dbReference>
<evidence type="ECO:0000256" key="2">
    <source>
        <dbReference type="ARBA" id="ARBA00011881"/>
    </source>
</evidence>
<name>A0ABP0FQS9_CLALP</name>
<keyword evidence="4" id="KW-0378">Hydrolase</keyword>
<feature type="region of interest" description="Disordered" evidence="6">
    <location>
        <begin position="44"/>
        <end position="90"/>
    </location>
</feature>
<feature type="region of interest" description="Disordered" evidence="6">
    <location>
        <begin position="408"/>
        <end position="430"/>
    </location>
</feature>